<organism evidence="2 3">
    <name type="scientific">Theobroma cacao</name>
    <name type="common">Cacao</name>
    <name type="synonym">Cocoa</name>
    <dbReference type="NCBI Taxonomy" id="3641"/>
    <lineage>
        <taxon>Eukaryota</taxon>
        <taxon>Viridiplantae</taxon>
        <taxon>Streptophyta</taxon>
        <taxon>Embryophyta</taxon>
        <taxon>Tracheophyta</taxon>
        <taxon>Spermatophyta</taxon>
        <taxon>Magnoliopsida</taxon>
        <taxon>eudicotyledons</taxon>
        <taxon>Gunneridae</taxon>
        <taxon>Pentapetalae</taxon>
        <taxon>rosids</taxon>
        <taxon>malvids</taxon>
        <taxon>Malvales</taxon>
        <taxon>Malvaceae</taxon>
        <taxon>Byttnerioideae</taxon>
        <taxon>Theobroma</taxon>
    </lineage>
</organism>
<feature type="region of interest" description="Disordered" evidence="1">
    <location>
        <begin position="74"/>
        <end position="132"/>
    </location>
</feature>
<name>A0A061DP75_THECC</name>
<gene>
    <name evidence="2" type="ORF">TCM_003641</name>
</gene>
<evidence type="ECO:0000256" key="1">
    <source>
        <dbReference type="SAM" id="MobiDB-lite"/>
    </source>
</evidence>
<accession>A0A061DP75</accession>
<evidence type="ECO:0000313" key="2">
    <source>
        <dbReference type="EMBL" id="EOX94192.1"/>
    </source>
</evidence>
<dbReference type="HOGENOM" id="CLU_840471_0_0_1"/>
<keyword evidence="3" id="KW-1185">Reference proteome</keyword>
<dbReference type="Proteomes" id="UP000026915">
    <property type="component" value="Chromosome 1"/>
</dbReference>
<sequence length="331" mass="36850">MKGVQRTGKEDPKETNKGLVPDRPQKEKAILHQDEQKMNTMGQDGNCGPGGEEKVEEFLAKMQSAEGDGKVIFHQNRAHGQTENIGEEREGTEPKKDELSLSPTEGKIDTQSSLNVHGRLEGKNNSNNNIKNGVMCEPVEELTISKEGDGTLGFKQVNEAMEMNSKNYFSKPSELEMILQYGARHKSVHETIIIVAESVEKGSREMKEASNGTTRNQKRKKTKQKFVKNLEESAQQGNHREKKEEQKKETKGLCSNDKPNGAPRIAKNFAKSQTAESGTQALLPKNGRYGQTKINAEKRELTVHAGEDVHGKGDHDATDHARENVHSKRED</sequence>
<protein>
    <submittedName>
        <fullName evidence="2">Uncharacterized protein</fullName>
    </submittedName>
</protein>
<dbReference type="EMBL" id="CM001879">
    <property type="protein sequence ID" value="EOX94192.1"/>
    <property type="molecule type" value="Genomic_DNA"/>
</dbReference>
<feature type="compositionally biased region" description="Basic and acidic residues" evidence="1">
    <location>
        <begin position="295"/>
        <end position="331"/>
    </location>
</feature>
<feature type="compositionally biased region" description="Low complexity" evidence="1">
    <location>
        <begin position="123"/>
        <end position="132"/>
    </location>
</feature>
<feature type="compositionally biased region" description="Basic and acidic residues" evidence="1">
    <location>
        <begin position="86"/>
        <end position="99"/>
    </location>
</feature>
<feature type="region of interest" description="Disordered" evidence="1">
    <location>
        <begin position="202"/>
        <end position="331"/>
    </location>
</feature>
<feature type="compositionally biased region" description="Basic and acidic residues" evidence="1">
    <location>
        <begin position="238"/>
        <end position="251"/>
    </location>
</feature>
<dbReference type="InParanoid" id="A0A061DP75"/>
<proteinExistence type="predicted"/>
<dbReference type="Gramene" id="EOX94192">
    <property type="protein sequence ID" value="EOX94192"/>
    <property type="gene ID" value="TCM_003641"/>
</dbReference>
<feature type="region of interest" description="Disordered" evidence="1">
    <location>
        <begin position="1"/>
        <end position="54"/>
    </location>
</feature>
<evidence type="ECO:0000313" key="3">
    <source>
        <dbReference type="Proteomes" id="UP000026915"/>
    </source>
</evidence>
<feature type="compositionally biased region" description="Basic residues" evidence="1">
    <location>
        <begin position="216"/>
        <end position="226"/>
    </location>
</feature>
<dbReference type="AlphaFoldDB" id="A0A061DP75"/>
<feature type="compositionally biased region" description="Basic and acidic residues" evidence="1">
    <location>
        <begin position="7"/>
        <end position="16"/>
    </location>
</feature>
<feature type="compositionally biased region" description="Basic and acidic residues" evidence="1">
    <location>
        <begin position="23"/>
        <end position="37"/>
    </location>
</feature>
<feature type="compositionally biased region" description="Polar residues" evidence="1">
    <location>
        <begin position="270"/>
        <end position="280"/>
    </location>
</feature>
<reference evidence="2 3" key="1">
    <citation type="journal article" date="2013" name="Genome Biol.">
        <title>The genome sequence of the most widely cultivated cacao type and its use to identify candidate genes regulating pod color.</title>
        <authorList>
            <person name="Motamayor J.C."/>
            <person name="Mockaitis K."/>
            <person name="Schmutz J."/>
            <person name="Haiminen N."/>
            <person name="Iii D.L."/>
            <person name="Cornejo O."/>
            <person name="Findley S.D."/>
            <person name="Zheng P."/>
            <person name="Utro F."/>
            <person name="Royaert S."/>
            <person name="Saski C."/>
            <person name="Jenkins J."/>
            <person name="Podicheti R."/>
            <person name="Zhao M."/>
            <person name="Scheffler B.E."/>
            <person name="Stack J.C."/>
            <person name="Feltus F.A."/>
            <person name="Mustiga G.M."/>
            <person name="Amores F."/>
            <person name="Phillips W."/>
            <person name="Marelli J.P."/>
            <person name="May G.D."/>
            <person name="Shapiro H."/>
            <person name="Ma J."/>
            <person name="Bustamante C.D."/>
            <person name="Schnell R.J."/>
            <person name="Main D."/>
            <person name="Gilbert D."/>
            <person name="Parida L."/>
            <person name="Kuhn D.N."/>
        </authorList>
    </citation>
    <scope>NUCLEOTIDE SEQUENCE [LARGE SCALE GENOMIC DNA]</scope>
    <source>
        <strain evidence="3">cv. Matina 1-6</strain>
    </source>
</reference>